<dbReference type="InterPro" id="IPR001647">
    <property type="entry name" value="HTH_TetR"/>
</dbReference>
<sequence length="186" mass="21521">MTKEKIIQAALHNFSEHGYSGGSLAQIAEEVGIRKQSIYTYFKSKDALYLTISKQAMEAELLFAKEFIAQHQQLPVEKVLLPFLQSFQQRFETIAETKFFMRSIFLMPQHLEQQLSEQTYIYLDELERLFTDYLKTQTLSVSANDAAIGFLALLDSLYVEMLYGGSERCEKRLQAGWTIFYRGIKS</sequence>
<feature type="domain" description="HTH tetR-type" evidence="3">
    <location>
        <begin position="1"/>
        <end position="60"/>
    </location>
</feature>
<dbReference type="PRINTS" id="PR00455">
    <property type="entry name" value="HTHTETR"/>
</dbReference>
<dbReference type="PROSITE" id="PS50977">
    <property type="entry name" value="HTH_TETR_2"/>
    <property type="match status" value="1"/>
</dbReference>
<dbReference type="EMBL" id="NHNT01000005">
    <property type="protein sequence ID" value="OUZ39096.1"/>
    <property type="molecule type" value="Genomic_DNA"/>
</dbReference>
<dbReference type="Proteomes" id="UP000196594">
    <property type="component" value="Unassembled WGS sequence"/>
</dbReference>
<evidence type="ECO:0000313" key="5">
    <source>
        <dbReference type="Proteomes" id="UP000196594"/>
    </source>
</evidence>
<reference evidence="4 5" key="1">
    <citation type="journal article" date="2017" name="Int. J. Syst. Evol. Microbiol.">
        <title>Solibacillus kalamii sp. nov., isolated from a high-efficiency particulate arrestance filter system used in the International Space Station.</title>
        <authorList>
            <person name="Checinska Sielaff A."/>
            <person name="Kumar R.M."/>
            <person name="Pal D."/>
            <person name="Mayilraj S."/>
            <person name="Venkateswaran K."/>
        </authorList>
    </citation>
    <scope>NUCLEOTIDE SEQUENCE [LARGE SCALE GENOMIC DNA]</scope>
    <source>
        <strain evidence="4 5">ISSFR-015</strain>
    </source>
</reference>
<dbReference type="PANTHER" id="PTHR30328">
    <property type="entry name" value="TRANSCRIPTIONAL REPRESSOR"/>
    <property type="match status" value="1"/>
</dbReference>
<proteinExistence type="predicted"/>
<dbReference type="Pfam" id="PF00440">
    <property type="entry name" value="TetR_N"/>
    <property type="match status" value="1"/>
</dbReference>
<evidence type="ECO:0000256" key="1">
    <source>
        <dbReference type="ARBA" id="ARBA00023125"/>
    </source>
</evidence>
<protein>
    <submittedName>
        <fullName evidence="4">TetR family transcriptional regulator</fullName>
    </submittedName>
</protein>
<evidence type="ECO:0000259" key="3">
    <source>
        <dbReference type="PROSITE" id="PS50977"/>
    </source>
</evidence>
<dbReference type="InterPro" id="IPR009057">
    <property type="entry name" value="Homeodomain-like_sf"/>
</dbReference>
<dbReference type="RefSeq" id="WP_087617301.1">
    <property type="nucleotide sequence ID" value="NZ_JAFBEY010000001.1"/>
</dbReference>
<evidence type="ECO:0000313" key="4">
    <source>
        <dbReference type="EMBL" id="OUZ39096.1"/>
    </source>
</evidence>
<dbReference type="SUPFAM" id="SSF46689">
    <property type="entry name" value="Homeodomain-like"/>
    <property type="match status" value="1"/>
</dbReference>
<evidence type="ECO:0000256" key="2">
    <source>
        <dbReference type="PROSITE-ProRule" id="PRU00335"/>
    </source>
</evidence>
<accession>A0ABX3ZHD8</accession>
<dbReference type="Gene3D" id="1.10.10.60">
    <property type="entry name" value="Homeodomain-like"/>
    <property type="match status" value="1"/>
</dbReference>
<dbReference type="Gene3D" id="1.10.357.10">
    <property type="entry name" value="Tetracycline Repressor, domain 2"/>
    <property type="match status" value="1"/>
</dbReference>
<name>A0ABX3ZHD8_9BACL</name>
<keyword evidence="1 2" id="KW-0238">DNA-binding</keyword>
<organism evidence="4 5">
    <name type="scientific">Solibacillus kalamii</name>
    <dbReference type="NCBI Taxonomy" id="1748298"/>
    <lineage>
        <taxon>Bacteria</taxon>
        <taxon>Bacillati</taxon>
        <taxon>Bacillota</taxon>
        <taxon>Bacilli</taxon>
        <taxon>Bacillales</taxon>
        <taxon>Caryophanaceae</taxon>
        <taxon>Solibacillus</taxon>
    </lineage>
</organism>
<dbReference type="PANTHER" id="PTHR30328:SF54">
    <property type="entry name" value="HTH-TYPE TRANSCRIPTIONAL REPRESSOR SCO4008"/>
    <property type="match status" value="1"/>
</dbReference>
<gene>
    <name evidence="4" type="ORF">CBM15_09525</name>
</gene>
<dbReference type="InterPro" id="IPR050109">
    <property type="entry name" value="HTH-type_TetR-like_transc_reg"/>
</dbReference>
<keyword evidence="5" id="KW-1185">Reference proteome</keyword>
<comment type="caution">
    <text evidence="4">The sequence shown here is derived from an EMBL/GenBank/DDBJ whole genome shotgun (WGS) entry which is preliminary data.</text>
</comment>
<feature type="DNA-binding region" description="H-T-H motif" evidence="2">
    <location>
        <begin position="23"/>
        <end position="42"/>
    </location>
</feature>